<evidence type="ECO:0000256" key="7">
    <source>
        <dbReference type="ARBA" id="ARBA00038093"/>
    </source>
</evidence>
<evidence type="ECO:0000256" key="2">
    <source>
        <dbReference type="ARBA" id="ARBA00022649"/>
    </source>
</evidence>
<dbReference type="EC" id="3.1.-.-" evidence="8"/>
<dbReference type="Gene3D" id="3.40.50.1010">
    <property type="entry name" value="5'-nuclease"/>
    <property type="match status" value="1"/>
</dbReference>
<keyword evidence="6 8" id="KW-0460">Magnesium</keyword>
<protein>
    <recommendedName>
        <fullName evidence="8">Ribonuclease VapC</fullName>
        <shortName evidence="8">RNase VapC</shortName>
        <ecNumber evidence="8">3.1.-.-</ecNumber>
    </recommendedName>
    <alternativeName>
        <fullName evidence="8">Toxin VapC</fullName>
    </alternativeName>
</protein>
<name>A0ABX1JZU2_9CELL</name>
<dbReference type="InterPro" id="IPR050556">
    <property type="entry name" value="Type_II_TA_system_RNase"/>
</dbReference>
<evidence type="ECO:0000313" key="10">
    <source>
        <dbReference type="EMBL" id="NKY39853.1"/>
    </source>
</evidence>
<feature type="binding site" evidence="8">
    <location>
        <position position="6"/>
    </location>
    <ligand>
        <name>Mg(2+)</name>
        <dbReference type="ChEBI" id="CHEBI:18420"/>
    </ligand>
</feature>
<keyword evidence="11" id="KW-1185">Reference proteome</keyword>
<reference evidence="10 11" key="1">
    <citation type="submission" date="2020-04" db="EMBL/GenBank/DDBJ databases">
        <title>MicrobeNet Type strains.</title>
        <authorList>
            <person name="Nicholson A.C."/>
        </authorList>
    </citation>
    <scope>NUCLEOTIDE SEQUENCE [LARGE SCALE GENOMIC DNA]</scope>
    <source>
        <strain evidence="10 11">ATCC BAA-787</strain>
    </source>
</reference>
<dbReference type="PANTHER" id="PTHR33653">
    <property type="entry name" value="RIBONUCLEASE VAPC2"/>
    <property type="match status" value="1"/>
</dbReference>
<comment type="caution">
    <text evidence="10">The sequence shown here is derived from an EMBL/GenBank/DDBJ whole genome shotgun (WGS) entry which is preliminary data.</text>
</comment>
<evidence type="ECO:0000256" key="4">
    <source>
        <dbReference type="ARBA" id="ARBA00022723"/>
    </source>
</evidence>
<sequence length="126" mass="13506">MRYVLDTSVLISEAFTSSPDGEYAISAVTLAELHYGVLVATDHSRPERLRRLAAVERTFTALPVDAAVAASYGAIAAAVRAGGRQPRARQTDLLIAATAHAHDAALLTHNLDDFVGVRELVEVREP</sequence>
<evidence type="ECO:0000256" key="6">
    <source>
        <dbReference type="ARBA" id="ARBA00022842"/>
    </source>
</evidence>
<keyword evidence="2 8" id="KW-1277">Toxin-antitoxin system</keyword>
<evidence type="ECO:0000256" key="8">
    <source>
        <dbReference type="HAMAP-Rule" id="MF_00265"/>
    </source>
</evidence>
<organism evidence="10 11">
    <name type="scientific">Cellulomonas septica</name>
    <dbReference type="NCBI Taxonomy" id="285080"/>
    <lineage>
        <taxon>Bacteria</taxon>
        <taxon>Bacillati</taxon>
        <taxon>Actinomycetota</taxon>
        <taxon>Actinomycetes</taxon>
        <taxon>Micrococcales</taxon>
        <taxon>Cellulomonadaceae</taxon>
        <taxon>Cellulomonas</taxon>
    </lineage>
</organism>
<dbReference type="SUPFAM" id="SSF88723">
    <property type="entry name" value="PIN domain-like"/>
    <property type="match status" value="1"/>
</dbReference>
<dbReference type="EMBL" id="JAAXOY010000223">
    <property type="protein sequence ID" value="NKY39853.1"/>
    <property type="molecule type" value="Genomic_DNA"/>
</dbReference>
<dbReference type="InterPro" id="IPR029060">
    <property type="entry name" value="PIN-like_dom_sf"/>
</dbReference>
<keyword evidence="3 8" id="KW-0540">Nuclease</keyword>
<evidence type="ECO:0000256" key="5">
    <source>
        <dbReference type="ARBA" id="ARBA00022801"/>
    </source>
</evidence>
<keyword evidence="5 8" id="KW-0378">Hydrolase</keyword>
<comment type="function">
    <text evidence="8">Toxic component of a toxin-antitoxin (TA) system. An RNase.</text>
</comment>
<evidence type="ECO:0000256" key="1">
    <source>
        <dbReference type="ARBA" id="ARBA00001946"/>
    </source>
</evidence>
<evidence type="ECO:0000256" key="3">
    <source>
        <dbReference type="ARBA" id="ARBA00022722"/>
    </source>
</evidence>
<dbReference type="Proteomes" id="UP000777774">
    <property type="component" value="Unassembled WGS sequence"/>
</dbReference>
<proteinExistence type="inferred from homology"/>
<accession>A0ABX1JZU2</accession>
<feature type="binding site" evidence="8">
    <location>
        <position position="92"/>
    </location>
    <ligand>
        <name>Mg(2+)</name>
        <dbReference type="ChEBI" id="CHEBI:18420"/>
    </ligand>
</feature>
<gene>
    <name evidence="8" type="primary">vapC</name>
    <name evidence="10" type="ORF">HGA02_10020</name>
</gene>
<comment type="similarity">
    <text evidence="7 8">Belongs to the PINc/VapC protein family.</text>
</comment>
<feature type="domain" description="PIN" evidence="9">
    <location>
        <begin position="3"/>
        <end position="112"/>
    </location>
</feature>
<keyword evidence="4 8" id="KW-0479">Metal-binding</keyword>
<comment type="cofactor">
    <cofactor evidence="1 8">
        <name>Mg(2+)</name>
        <dbReference type="ChEBI" id="CHEBI:18420"/>
    </cofactor>
</comment>
<dbReference type="PANTHER" id="PTHR33653:SF1">
    <property type="entry name" value="RIBONUCLEASE VAPC2"/>
    <property type="match status" value="1"/>
</dbReference>
<keyword evidence="8" id="KW-0800">Toxin</keyword>
<evidence type="ECO:0000313" key="11">
    <source>
        <dbReference type="Proteomes" id="UP000777774"/>
    </source>
</evidence>
<dbReference type="InterPro" id="IPR002716">
    <property type="entry name" value="PIN_dom"/>
</dbReference>
<dbReference type="HAMAP" id="MF_00265">
    <property type="entry name" value="VapC_Nob1"/>
    <property type="match status" value="1"/>
</dbReference>
<dbReference type="Pfam" id="PF01850">
    <property type="entry name" value="PIN"/>
    <property type="match status" value="1"/>
</dbReference>
<evidence type="ECO:0000259" key="9">
    <source>
        <dbReference type="Pfam" id="PF01850"/>
    </source>
</evidence>
<dbReference type="InterPro" id="IPR022907">
    <property type="entry name" value="VapC_family"/>
</dbReference>